<organism evidence="4 5">
    <name type="scientific">Pseudoramibacter alactolyticus ATCC 23263</name>
    <dbReference type="NCBI Taxonomy" id="887929"/>
    <lineage>
        <taxon>Bacteria</taxon>
        <taxon>Bacillati</taxon>
        <taxon>Bacillota</taxon>
        <taxon>Clostridia</taxon>
        <taxon>Eubacteriales</taxon>
        <taxon>Eubacteriaceae</taxon>
        <taxon>Pseudoramibacter</taxon>
    </lineage>
</organism>
<dbReference type="PANTHER" id="PTHR21343:SF9">
    <property type="entry name" value="LIPID II ISOGLUTAMINYL SYNTHASE (GLUTAMINE-HYDROLYZING) SUBUNIT GATD"/>
    <property type="match status" value="1"/>
</dbReference>
<feature type="active site" evidence="2">
    <location>
        <position position="198"/>
    </location>
</feature>
<evidence type="ECO:0000256" key="1">
    <source>
        <dbReference type="ARBA" id="ARBA00022962"/>
    </source>
</evidence>
<accession>E6MDZ4</accession>
<dbReference type="EC" id="6.3.5.13" evidence="2"/>
<dbReference type="GO" id="GO:0004359">
    <property type="term" value="F:glutaminase activity"/>
    <property type="evidence" value="ECO:0007669"/>
    <property type="project" value="UniProtKB-UniRule"/>
</dbReference>
<reference evidence="4 5" key="1">
    <citation type="submission" date="2010-12" db="EMBL/GenBank/DDBJ databases">
        <authorList>
            <person name="Muzny D."/>
            <person name="Qin X."/>
            <person name="Deng J."/>
            <person name="Jiang H."/>
            <person name="Liu Y."/>
            <person name="Qu J."/>
            <person name="Song X.-Z."/>
            <person name="Zhang L."/>
            <person name="Thornton R."/>
            <person name="Coyle M."/>
            <person name="Francisco L."/>
            <person name="Jackson L."/>
            <person name="Javaid M."/>
            <person name="Korchina V."/>
            <person name="Kovar C."/>
            <person name="Mata R."/>
            <person name="Mathew T."/>
            <person name="Ngo R."/>
            <person name="Nguyen L."/>
            <person name="Nguyen N."/>
            <person name="Okwuonu G."/>
            <person name="Ongeri F."/>
            <person name="Pham C."/>
            <person name="Simmons D."/>
            <person name="Wilczek-Boney K."/>
            <person name="Hale W."/>
            <person name="Jakkamsetti A."/>
            <person name="Pham P."/>
            <person name="Ruth R."/>
            <person name="San Lucas F."/>
            <person name="Warren J."/>
            <person name="Zhang J."/>
            <person name="Zhao Z."/>
            <person name="Zhou C."/>
            <person name="Zhu D."/>
            <person name="Lee S."/>
            <person name="Bess C."/>
            <person name="Blankenburg K."/>
            <person name="Forbes L."/>
            <person name="Fu Q."/>
            <person name="Gubbala S."/>
            <person name="Hirani K."/>
            <person name="Jayaseelan J.C."/>
            <person name="Lara F."/>
            <person name="Munidasa M."/>
            <person name="Palculict T."/>
            <person name="Patil S."/>
            <person name="Pu L.-L."/>
            <person name="Saada N."/>
            <person name="Tang L."/>
            <person name="Weissenberger G."/>
            <person name="Zhu Y."/>
            <person name="Hemphill L."/>
            <person name="Shang Y."/>
            <person name="Youmans B."/>
            <person name="Ayvaz T."/>
            <person name="Ross M."/>
            <person name="Santibanez J."/>
            <person name="Aqrawi P."/>
            <person name="Gross S."/>
            <person name="Joshi V."/>
            <person name="Fowler G."/>
            <person name="Nazareth L."/>
            <person name="Reid J."/>
            <person name="Worley K."/>
            <person name="Petrosino J."/>
            <person name="Highlander S."/>
            <person name="Gibbs R."/>
        </authorList>
    </citation>
    <scope>NUCLEOTIDE SEQUENCE [LARGE SCALE GENOMIC DNA]</scope>
    <source>
        <strain evidence="4 5">ATCC 23263</strain>
    </source>
</reference>
<dbReference type="EMBL" id="AEQN01000005">
    <property type="protein sequence ID" value="EFV02753.1"/>
    <property type="molecule type" value="Genomic_DNA"/>
</dbReference>
<dbReference type="GO" id="GO:0071555">
    <property type="term" value="P:cell wall organization"/>
    <property type="evidence" value="ECO:0007669"/>
    <property type="project" value="UniProtKB-KW"/>
</dbReference>
<dbReference type="OrthoDB" id="9782045at2"/>
<dbReference type="CDD" id="cd01750">
    <property type="entry name" value="GATase1_CobQ"/>
    <property type="match status" value="1"/>
</dbReference>
<dbReference type="SUPFAM" id="SSF52317">
    <property type="entry name" value="Class I glutamine amidotransferase-like"/>
    <property type="match status" value="1"/>
</dbReference>
<proteinExistence type="inferred from homology"/>
<dbReference type="InterPro" id="IPR029062">
    <property type="entry name" value="Class_I_gatase-like"/>
</dbReference>
<comment type="similarity">
    <text evidence="2">Belongs to the CobB/CobQ family. GatD subfamily.</text>
</comment>
<keyword evidence="5" id="KW-1185">Reference proteome</keyword>
<evidence type="ECO:0000313" key="4">
    <source>
        <dbReference type="EMBL" id="EFV02753.1"/>
    </source>
</evidence>
<dbReference type="Pfam" id="PF07685">
    <property type="entry name" value="GATase_3"/>
    <property type="match status" value="1"/>
</dbReference>
<dbReference type="eggNOG" id="COG3442">
    <property type="taxonomic scope" value="Bacteria"/>
</dbReference>
<feature type="domain" description="CobB/CobQ-like glutamine amidotransferase" evidence="3">
    <location>
        <begin position="9"/>
        <end position="205"/>
    </location>
</feature>
<evidence type="ECO:0000259" key="3">
    <source>
        <dbReference type="Pfam" id="PF07685"/>
    </source>
</evidence>
<sequence>MNNAKQTLRICHLYPDVLNLYGDRGNVMCLTRRLEWRGINAEVTGVSVGETLYAADYDLFFIGGGQDFEQEVLLPDLAAGKAAEIVAAVEDGKTFLAICGGYQMLGRYYKTWDGQQCDFIGALDLYTVGKKTRMIGNYAFSFDDVPGTEVVGFENHSGKTWLGSGVRPMGKVLAGHGNNGEDGTEGARYKNVFATYSHGCLLPKNPVVCDALLATAFTRKYGAAELEPLDDDIENNAHAAMKKRLLG</sequence>
<dbReference type="PANTHER" id="PTHR21343">
    <property type="entry name" value="DETHIOBIOTIN SYNTHETASE"/>
    <property type="match status" value="1"/>
</dbReference>
<dbReference type="Gene3D" id="3.40.50.880">
    <property type="match status" value="1"/>
</dbReference>
<feature type="binding site" evidence="2">
    <location>
        <position position="133"/>
    </location>
    <ligand>
        <name>substrate</name>
    </ligand>
</feature>
<comment type="function">
    <text evidence="2">The lipid II isoglutaminyl synthase complex catalyzes the formation of alpha-D-isoglutamine in the cell wall lipid II stem peptide. The GatD subunit catalyzes the hydrolysis of glutamine to glutamate and ammonia. The resulting ammonia molecule is channeled to the active site of MurT.</text>
</comment>
<keyword evidence="2" id="KW-0378">Hydrolase</keyword>
<dbReference type="Proteomes" id="UP000004754">
    <property type="component" value="Unassembled WGS sequence"/>
</dbReference>
<dbReference type="PROSITE" id="PS51274">
    <property type="entry name" value="GATASE_COBBQ"/>
    <property type="match status" value="1"/>
</dbReference>
<dbReference type="GO" id="GO:0140282">
    <property type="term" value="F:carbon-nitrogen ligase activity on lipid II"/>
    <property type="evidence" value="ECO:0007669"/>
    <property type="project" value="UniProtKB-UniRule"/>
</dbReference>
<dbReference type="InterPro" id="IPR033949">
    <property type="entry name" value="CobQ_GATase1"/>
</dbReference>
<comment type="catalytic activity">
    <reaction evidence="2">
        <text>beta-D-GlcNAc-(1-&gt;4)-Mur2Ac(oyl-L-Ala-gamma-D-Glu-L-Lys-D-Ala-D-Ala)-di-trans,octa-cis-undecaprenyl diphosphate + L-glutamine + ATP + H2O = beta-D-GlcNAc-(1-&gt;4)-Mur2Ac(oyl-L-Ala-D-isoglutaminyl-L-Lys-D-Ala-D-Ala)-di-trans,octa-cis-undecaprenyl diphosphate + L-glutamate + ADP + phosphate + H(+)</text>
        <dbReference type="Rhea" id="RHEA:57928"/>
        <dbReference type="ChEBI" id="CHEBI:15377"/>
        <dbReference type="ChEBI" id="CHEBI:15378"/>
        <dbReference type="ChEBI" id="CHEBI:29985"/>
        <dbReference type="ChEBI" id="CHEBI:30616"/>
        <dbReference type="ChEBI" id="CHEBI:43474"/>
        <dbReference type="ChEBI" id="CHEBI:58359"/>
        <dbReference type="ChEBI" id="CHEBI:60033"/>
        <dbReference type="ChEBI" id="CHEBI:62233"/>
        <dbReference type="ChEBI" id="CHEBI:456216"/>
        <dbReference type="EC" id="6.3.5.13"/>
    </reaction>
</comment>
<dbReference type="RefSeq" id="WP_006597644.1">
    <property type="nucleotide sequence ID" value="NZ_GL622359.1"/>
</dbReference>
<protein>
    <recommendedName>
        <fullName evidence="2">Lipid II isoglutaminyl synthase (glutamine-hydrolyzing) subunit GatD</fullName>
        <ecNumber evidence="2">6.3.5.13</ecNumber>
    </recommendedName>
    <alternativeName>
        <fullName evidence="2">Lipid II isoglutaminyl synthase glutaminase subunit</fullName>
        <ecNumber evidence="2">3.5.1.2</ecNumber>
    </alternativeName>
</protein>
<keyword evidence="2" id="KW-0133">Cell shape</keyword>
<dbReference type="STRING" id="887929.HMP0721_0227"/>
<dbReference type="InterPro" id="IPR043702">
    <property type="entry name" value="Lipid_II_synth_GatD"/>
</dbReference>
<dbReference type="GO" id="GO:0009252">
    <property type="term" value="P:peptidoglycan biosynthetic process"/>
    <property type="evidence" value="ECO:0007669"/>
    <property type="project" value="UniProtKB-UniRule"/>
</dbReference>
<evidence type="ECO:0000256" key="2">
    <source>
        <dbReference type="HAMAP-Rule" id="MF_02213"/>
    </source>
</evidence>
<dbReference type="HAMAP" id="MF_02213">
    <property type="entry name" value="Lipid_II_synth_GatD"/>
    <property type="match status" value="1"/>
</dbReference>
<gene>
    <name evidence="2" type="primary">gatD</name>
    <name evidence="4" type="ORF">HMP0721_0227</name>
</gene>
<keyword evidence="2" id="KW-0436">Ligase</keyword>
<keyword evidence="1 2" id="KW-0315">Glutamine amidotransferase</keyword>
<comment type="caution">
    <text evidence="4">The sequence shown here is derived from an EMBL/GenBank/DDBJ whole genome shotgun (WGS) entry which is preliminary data.</text>
</comment>
<dbReference type="GO" id="GO:0008360">
    <property type="term" value="P:regulation of cell shape"/>
    <property type="evidence" value="ECO:0007669"/>
    <property type="project" value="UniProtKB-KW"/>
</dbReference>
<dbReference type="InterPro" id="IPR011698">
    <property type="entry name" value="GATase_3"/>
</dbReference>
<dbReference type="EC" id="3.5.1.2" evidence="2"/>
<comment type="catalytic activity">
    <reaction evidence="2">
        <text>L-glutamine + H2O = L-glutamate + NH4(+)</text>
        <dbReference type="Rhea" id="RHEA:15889"/>
        <dbReference type="ChEBI" id="CHEBI:15377"/>
        <dbReference type="ChEBI" id="CHEBI:28938"/>
        <dbReference type="ChEBI" id="CHEBI:29985"/>
        <dbReference type="ChEBI" id="CHEBI:58359"/>
        <dbReference type="EC" id="3.5.1.2"/>
    </reaction>
</comment>
<comment type="pathway">
    <text evidence="2">Cell wall biogenesis; peptidoglycan biosynthesis.</text>
</comment>
<keyword evidence="2" id="KW-0573">Peptidoglycan synthesis</keyword>
<comment type="subunit">
    <text evidence="2">Forms a heterodimer with MurT.</text>
</comment>
<dbReference type="GO" id="GO:0009236">
    <property type="term" value="P:cobalamin biosynthetic process"/>
    <property type="evidence" value="ECO:0007669"/>
    <property type="project" value="InterPro"/>
</dbReference>
<name>E6MDZ4_9FIRM</name>
<keyword evidence="2" id="KW-0961">Cell wall biogenesis/degradation</keyword>
<dbReference type="AlphaFoldDB" id="E6MDZ4"/>
<feature type="active site" description="Nucleophile" evidence="2">
    <location>
        <position position="99"/>
    </location>
</feature>
<evidence type="ECO:0000313" key="5">
    <source>
        <dbReference type="Proteomes" id="UP000004754"/>
    </source>
</evidence>
<dbReference type="HOGENOM" id="CLU_064047_0_0_9"/>
<dbReference type="UniPathway" id="UPA00219"/>